<dbReference type="EMBL" id="MLJW01000014">
    <property type="protein sequence ID" value="OIR13494.1"/>
    <property type="molecule type" value="Genomic_DNA"/>
</dbReference>
<accession>A0A1J5TNC6</accession>
<gene>
    <name evidence="1" type="ORF">GALL_53100</name>
</gene>
<evidence type="ECO:0000313" key="1">
    <source>
        <dbReference type="EMBL" id="OIR13494.1"/>
    </source>
</evidence>
<organism evidence="1">
    <name type="scientific">mine drainage metagenome</name>
    <dbReference type="NCBI Taxonomy" id="410659"/>
    <lineage>
        <taxon>unclassified sequences</taxon>
        <taxon>metagenomes</taxon>
        <taxon>ecological metagenomes</taxon>
    </lineage>
</organism>
<proteinExistence type="predicted"/>
<name>A0A1J5TNC6_9ZZZZ</name>
<reference evidence="1" key="1">
    <citation type="submission" date="2016-10" db="EMBL/GenBank/DDBJ databases">
        <title>Sequence of Gallionella enrichment culture.</title>
        <authorList>
            <person name="Poehlein A."/>
            <person name="Muehling M."/>
            <person name="Daniel R."/>
        </authorList>
    </citation>
    <scope>NUCLEOTIDE SEQUENCE</scope>
</reference>
<sequence>MKVFLLALNVLAALLATAATILFITNRGEKLRAYADLSRSEAQVASLQADRSALKTSVARLSQDFNALKARDDSLQTSFAALKSREAETASALAQSRNMLVVKDQVISALNGEIVNLKQRLDDAQLRLQQIPVLQGRVDALEQAVALARNPIAPDGGPVPKAAAGSYSVLAVGPDNSFVVVNYGAPQGAKPNQRLLIRRGTDLIGVALISDVRDQLSIGQVDPHALRSALHKGDSIVLAQ</sequence>
<comment type="caution">
    <text evidence="1">The sequence shown here is derived from an EMBL/GenBank/DDBJ whole genome shotgun (WGS) entry which is preliminary data.</text>
</comment>
<dbReference type="AlphaFoldDB" id="A0A1J5TNC6"/>
<dbReference type="Gene3D" id="1.10.287.1490">
    <property type="match status" value="1"/>
</dbReference>
<protein>
    <recommendedName>
        <fullName evidence="2">Chromosome partition protein Smc</fullName>
    </recommendedName>
</protein>
<evidence type="ECO:0008006" key="2">
    <source>
        <dbReference type="Google" id="ProtNLM"/>
    </source>
</evidence>